<gene>
    <name evidence="2" type="ORF">Thini_4427</name>
</gene>
<reference evidence="3" key="1">
    <citation type="journal article" date="2011" name="Stand. Genomic Sci.">
        <title>Genome sequence of the filamentous, gliding Thiothrix nivea neotype strain (JP2(T)).</title>
        <authorList>
            <person name="Lapidus A."/>
            <person name="Nolan M."/>
            <person name="Lucas S."/>
            <person name="Glavina Del Rio T."/>
            <person name="Tice H."/>
            <person name="Cheng J.F."/>
            <person name="Tapia R."/>
            <person name="Han C."/>
            <person name="Goodwin L."/>
            <person name="Pitluck S."/>
            <person name="Liolios K."/>
            <person name="Pagani I."/>
            <person name="Ivanova N."/>
            <person name="Huntemann M."/>
            <person name="Mavromatis K."/>
            <person name="Mikhailova N."/>
            <person name="Pati A."/>
            <person name="Chen A."/>
            <person name="Palaniappan K."/>
            <person name="Land M."/>
            <person name="Brambilla E.M."/>
            <person name="Rohde M."/>
            <person name="Abt B."/>
            <person name="Verbarg S."/>
            <person name="Goker M."/>
            <person name="Bristow J."/>
            <person name="Eisen J.A."/>
            <person name="Markowitz V."/>
            <person name="Hugenholtz P."/>
            <person name="Kyrpides N.C."/>
            <person name="Klenk H.P."/>
            <person name="Woyke T."/>
        </authorList>
    </citation>
    <scope>NUCLEOTIDE SEQUENCE [LARGE SCALE GENOMIC DNA]</scope>
    <source>
        <strain evidence="3">ATCC 35100 / DSM 5205 / JP2</strain>
    </source>
</reference>
<feature type="transmembrane region" description="Helical" evidence="1">
    <location>
        <begin position="52"/>
        <end position="74"/>
    </location>
</feature>
<keyword evidence="1" id="KW-1133">Transmembrane helix</keyword>
<evidence type="ECO:0000313" key="3">
    <source>
        <dbReference type="Proteomes" id="UP000005317"/>
    </source>
</evidence>
<name>A0A656HPD3_THINJ</name>
<dbReference type="AlphaFoldDB" id="A0A656HPD3"/>
<proteinExistence type="predicted"/>
<keyword evidence="3" id="KW-1185">Reference proteome</keyword>
<feature type="transmembrane region" description="Helical" evidence="1">
    <location>
        <begin position="21"/>
        <end position="46"/>
    </location>
</feature>
<keyword evidence="1" id="KW-0812">Transmembrane</keyword>
<dbReference type="Proteomes" id="UP000005317">
    <property type="component" value="Unassembled WGS sequence"/>
</dbReference>
<keyword evidence="1" id="KW-0472">Membrane</keyword>
<dbReference type="EMBL" id="JH651384">
    <property type="protein sequence ID" value="EIJ36905.1"/>
    <property type="molecule type" value="Genomic_DNA"/>
</dbReference>
<organism evidence="2 3">
    <name type="scientific">Thiothrix nivea (strain ATCC 35100 / DSM 5205 / JP2)</name>
    <dbReference type="NCBI Taxonomy" id="870187"/>
    <lineage>
        <taxon>Bacteria</taxon>
        <taxon>Pseudomonadati</taxon>
        <taxon>Pseudomonadota</taxon>
        <taxon>Gammaproteobacteria</taxon>
        <taxon>Thiotrichales</taxon>
        <taxon>Thiotrichaceae</taxon>
        <taxon>Thiothrix</taxon>
    </lineage>
</organism>
<feature type="transmembrane region" description="Helical" evidence="1">
    <location>
        <begin position="86"/>
        <end position="110"/>
    </location>
</feature>
<protein>
    <submittedName>
        <fullName evidence="2">Uncharacterized protein</fullName>
    </submittedName>
</protein>
<sequence length="117" mass="12984">MARVGTQNYAAWQQSMFWVAWLSLLVPGYFIGYGFTLVGSLVLGGYNDTVDLVLVLIMGTALIELLLIAIYTFTRYWHGESSFSRLLLWLALGAFGIPLAALLGCVYSYAKLTLHII</sequence>
<evidence type="ECO:0000256" key="1">
    <source>
        <dbReference type="SAM" id="Phobius"/>
    </source>
</evidence>
<accession>A0A656HPD3</accession>
<evidence type="ECO:0000313" key="2">
    <source>
        <dbReference type="EMBL" id="EIJ36905.1"/>
    </source>
</evidence>